<keyword evidence="5" id="KW-0732">Signal</keyword>
<evidence type="ECO:0000313" key="8">
    <source>
        <dbReference type="Proteomes" id="UP000800097"/>
    </source>
</evidence>
<protein>
    <submittedName>
        <fullName evidence="7">Arabinanase/levansucrase/invertase</fullName>
    </submittedName>
</protein>
<evidence type="ECO:0000313" key="7">
    <source>
        <dbReference type="EMBL" id="KAF2280778.1"/>
    </source>
</evidence>
<feature type="signal peptide" evidence="5">
    <location>
        <begin position="1"/>
        <end position="18"/>
    </location>
</feature>
<evidence type="ECO:0000256" key="1">
    <source>
        <dbReference type="ARBA" id="ARBA00009865"/>
    </source>
</evidence>
<dbReference type="GO" id="GO:0005975">
    <property type="term" value="P:carbohydrate metabolic process"/>
    <property type="evidence" value="ECO:0007669"/>
    <property type="project" value="InterPro"/>
</dbReference>
<reference evidence="7" key="1">
    <citation type="journal article" date="2020" name="Stud. Mycol.">
        <title>101 Dothideomycetes genomes: a test case for predicting lifestyles and emergence of pathogens.</title>
        <authorList>
            <person name="Haridas S."/>
            <person name="Albert R."/>
            <person name="Binder M."/>
            <person name="Bloem J."/>
            <person name="Labutti K."/>
            <person name="Salamov A."/>
            <person name="Andreopoulos B."/>
            <person name="Baker S."/>
            <person name="Barry K."/>
            <person name="Bills G."/>
            <person name="Bluhm B."/>
            <person name="Cannon C."/>
            <person name="Castanera R."/>
            <person name="Culley D."/>
            <person name="Daum C."/>
            <person name="Ezra D."/>
            <person name="Gonzalez J."/>
            <person name="Henrissat B."/>
            <person name="Kuo A."/>
            <person name="Liang C."/>
            <person name="Lipzen A."/>
            <person name="Lutzoni F."/>
            <person name="Magnuson J."/>
            <person name="Mondo S."/>
            <person name="Nolan M."/>
            <person name="Ohm R."/>
            <person name="Pangilinan J."/>
            <person name="Park H.-J."/>
            <person name="Ramirez L."/>
            <person name="Alfaro M."/>
            <person name="Sun H."/>
            <person name="Tritt A."/>
            <person name="Yoshinaga Y."/>
            <person name="Zwiers L.-H."/>
            <person name="Turgeon B."/>
            <person name="Goodwin S."/>
            <person name="Spatafora J."/>
            <person name="Crous P."/>
            <person name="Grigoriev I."/>
        </authorList>
    </citation>
    <scope>NUCLEOTIDE SEQUENCE</scope>
    <source>
        <strain evidence="7">CBS 379.55</strain>
    </source>
</reference>
<dbReference type="SUPFAM" id="SSF49785">
    <property type="entry name" value="Galactose-binding domain-like"/>
    <property type="match status" value="1"/>
</dbReference>
<dbReference type="SUPFAM" id="SSF75005">
    <property type="entry name" value="Arabinanase/levansucrase/invertase"/>
    <property type="match status" value="1"/>
</dbReference>
<feature type="chain" id="PRO_5025563507" evidence="5">
    <location>
        <begin position="19"/>
        <end position="447"/>
    </location>
</feature>
<dbReference type="PANTHER" id="PTHR22925">
    <property type="entry name" value="GLYCOSYL HYDROLASE 43 FAMILY MEMBER"/>
    <property type="match status" value="1"/>
</dbReference>
<dbReference type="GeneID" id="54548263"/>
<name>A0A6A6JY62_WESOR</name>
<dbReference type="OrthoDB" id="9970295at2759"/>
<proteinExistence type="inferred from homology"/>
<feature type="domain" description="CBM6" evidence="6">
    <location>
        <begin position="321"/>
        <end position="445"/>
    </location>
</feature>
<sequence length="447" mass="48279">MHLLKTILGATLLVGTHATLQIVPGGTWTATNTGKHIQAHGGGILKVGETYYWVGEDKTEGSAFQNINCYSSKNLVEWRYEGALLTRQGSGDLGPDRIIERPKIIYNKSTKQYVLWMHIDSSNYGDAKVGVATGSTPCGQYSYKGSFRPLGFESRDSGVFVDDDEKGYLLTEDRKNGLRIDLLADDYLTVKSSTYLWKESIESPAMIKKNGVYFMFGSKLTGWDPNDNVYSTATKITGPWSSWKKFADSGSNTYASQTTFILPVGDSFMYMGDRWVKDNLMRSTYIWLPLQISGTTATMKNAVNWVPNVASGSMTSGPSENTYEGESAQLSGGAKTVSCSGCSGKNAAGYIGGSSSGSVFFANVTSAATTRTTIRIKHLNGDKSQRFADISVNGGAAQRVAFLPHGGNDPSSSTLHADLKSGDNTIRISMSGGGWGPDIDRLMVPTS</sequence>
<dbReference type="EMBL" id="ML986484">
    <property type="protein sequence ID" value="KAF2280778.1"/>
    <property type="molecule type" value="Genomic_DNA"/>
</dbReference>
<dbReference type="RefSeq" id="XP_033658315.1">
    <property type="nucleotide sequence ID" value="XM_033795088.1"/>
</dbReference>
<comment type="similarity">
    <text evidence="1 4">Belongs to the glycosyl hydrolase 43 family.</text>
</comment>
<dbReference type="InterPro" id="IPR008979">
    <property type="entry name" value="Galactose-bd-like_sf"/>
</dbReference>
<dbReference type="PROSITE" id="PS51175">
    <property type="entry name" value="CBM6"/>
    <property type="match status" value="1"/>
</dbReference>
<keyword evidence="2 4" id="KW-0378">Hydrolase</keyword>
<dbReference type="Gene3D" id="2.115.10.20">
    <property type="entry name" value="Glycosyl hydrolase domain, family 43"/>
    <property type="match status" value="1"/>
</dbReference>
<evidence type="ECO:0000256" key="3">
    <source>
        <dbReference type="ARBA" id="ARBA00023295"/>
    </source>
</evidence>
<dbReference type="InterPro" id="IPR006710">
    <property type="entry name" value="Glyco_hydro_43"/>
</dbReference>
<keyword evidence="3 4" id="KW-0326">Glycosidase</keyword>
<evidence type="ECO:0000259" key="6">
    <source>
        <dbReference type="PROSITE" id="PS51175"/>
    </source>
</evidence>
<gene>
    <name evidence="7" type="ORF">EI97DRAFT_367376</name>
</gene>
<dbReference type="InterPro" id="IPR005084">
    <property type="entry name" value="CBM6"/>
</dbReference>
<evidence type="ECO:0000256" key="5">
    <source>
        <dbReference type="SAM" id="SignalP"/>
    </source>
</evidence>
<organism evidence="7 8">
    <name type="scientific">Westerdykella ornata</name>
    <dbReference type="NCBI Taxonomy" id="318751"/>
    <lineage>
        <taxon>Eukaryota</taxon>
        <taxon>Fungi</taxon>
        <taxon>Dikarya</taxon>
        <taxon>Ascomycota</taxon>
        <taxon>Pezizomycotina</taxon>
        <taxon>Dothideomycetes</taxon>
        <taxon>Pleosporomycetidae</taxon>
        <taxon>Pleosporales</taxon>
        <taxon>Sporormiaceae</taxon>
        <taxon>Westerdykella</taxon>
    </lineage>
</organism>
<dbReference type="GO" id="GO:0004553">
    <property type="term" value="F:hydrolase activity, hydrolyzing O-glycosyl compounds"/>
    <property type="evidence" value="ECO:0007669"/>
    <property type="project" value="InterPro"/>
</dbReference>
<dbReference type="GO" id="GO:0030246">
    <property type="term" value="F:carbohydrate binding"/>
    <property type="evidence" value="ECO:0007669"/>
    <property type="project" value="InterPro"/>
</dbReference>
<dbReference type="PANTHER" id="PTHR22925:SF3">
    <property type="entry name" value="GLYCOSYL HYDROLASE FAMILY PROTEIN 43"/>
    <property type="match status" value="1"/>
</dbReference>
<dbReference type="CDD" id="cd18821">
    <property type="entry name" value="GH43_Pc3Gal43A-like"/>
    <property type="match status" value="1"/>
</dbReference>
<keyword evidence="8" id="KW-1185">Reference proteome</keyword>
<evidence type="ECO:0000256" key="2">
    <source>
        <dbReference type="ARBA" id="ARBA00022801"/>
    </source>
</evidence>
<evidence type="ECO:0000256" key="4">
    <source>
        <dbReference type="RuleBase" id="RU361187"/>
    </source>
</evidence>
<accession>A0A6A6JY62</accession>
<dbReference type="CDD" id="cd04081">
    <property type="entry name" value="CBM35_galactosidase-like"/>
    <property type="match status" value="1"/>
</dbReference>
<dbReference type="Proteomes" id="UP000800097">
    <property type="component" value="Unassembled WGS sequence"/>
</dbReference>
<dbReference type="Gene3D" id="2.60.120.260">
    <property type="entry name" value="Galactose-binding domain-like"/>
    <property type="match status" value="1"/>
</dbReference>
<dbReference type="InterPro" id="IPR023296">
    <property type="entry name" value="Glyco_hydro_beta-prop_sf"/>
</dbReference>
<dbReference type="Pfam" id="PF04616">
    <property type="entry name" value="Glyco_hydro_43"/>
    <property type="match status" value="1"/>
</dbReference>
<dbReference type="AlphaFoldDB" id="A0A6A6JY62"/>